<dbReference type="AlphaFoldDB" id="A0A6J4M385"/>
<evidence type="ECO:0000313" key="1">
    <source>
        <dbReference type="EMBL" id="CAA9346916.1"/>
    </source>
</evidence>
<protein>
    <submittedName>
        <fullName evidence="1">Uncharacterized protein</fullName>
    </submittedName>
</protein>
<proteinExistence type="predicted"/>
<gene>
    <name evidence="1" type="ORF">AVDCRST_MAG68-3985</name>
</gene>
<dbReference type="EMBL" id="CADCTW010000161">
    <property type="protein sequence ID" value="CAA9346916.1"/>
    <property type="molecule type" value="Genomic_DNA"/>
</dbReference>
<sequence length="37" mass="4289">MLSLVNACDQDNAYESETRRYQVFTRCYGRTSRAALV</sequence>
<organism evidence="1">
    <name type="scientific">uncultured Gemmatimonadota bacterium</name>
    <dbReference type="NCBI Taxonomy" id="203437"/>
    <lineage>
        <taxon>Bacteria</taxon>
        <taxon>Pseudomonadati</taxon>
        <taxon>Gemmatimonadota</taxon>
        <taxon>environmental samples</taxon>
    </lineage>
</organism>
<name>A0A6J4M385_9BACT</name>
<reference evidence="1" key="1">
    <citation type="submission" date="2020-02" db="EMBL/GenBank/DDBJ databases">
        <authorList>
            <person name="Meier V. D."/>
        </authorList>
    </citation>
    <scope>NUCLEOTIDE SEQUENCE</scope>
    <source>
        <strain evidence="1">AVDCRST_MAG68</strain>
    </source>
</reference>
<accession>A0A6J4M385</accession>